<dbReference type="OrthoDB" id="6595846at2759"/>
<reference evidence="1" key="1">
    <citation type="submission" date="2015-11" db="EMBL/GenBank/DDBJ databases">
        <authorList>
            <person name="Zhang Y."/>
            <person name="Guo Z."/>
        </authorList>
    </citation>
    <scope>NUCLEOTIDE SEQUENCE</scope>
</reference>
<dbReference type="Gene3D" id="1.10.238.20">
    <property type="entry name" value="Pheromone/general odorant binding protein domain"/>
    <property type="match status" value="1"/>
</dbReference>
<feature type="non-terminal residue" evidence="1">
    <location>
        <position position="1"/>
    </location>
</feature>
<organism evidence="1">
    <name type="scientific">Chilo suppressalis</name>
    <name type="common">Asiatic rice borer moth</name>
    <dbReference type="NCBI Taxonomy" id="168631"/>
    <lineage>
        <taxon>Eukaryota</taxon>
        <taxon>Metazoa</taxon>
        <taxon>Ecdysozoa</taxon>
        <taxon>Arthropoda</taxon>
        <taxon>Hexapoda</taxon>
        <taxon>Insecta</taxon>
        <taxon>Pterygota</taxon>
        <taxon>Neoptera</taxon>
        <taxon>Endopterygota</taxon>
        <taxon>Lepidoptera</taxon>
        <taxon>Glossata</taxon>
        <taxon>Ditrysia</taxon>
        <taxon>Pyraloidea</taxon>
        <taxon>Crambidae</taxon>
        <taxon>Crambinae</taxon>
        <taxon>Chilo</taxon>
    </lineage>
</organism>
<gene>
    <name evidence="1" type="primary">OBP26</name>
</gene>
<proteinExistence type="evidence at transcript level"/>
<evidence type="ECO:0000313" key="1">
    <source>
        <dbReference type="EMBL" id="ANC68514.1"/>
    </source>
</evidence>
<dbReference type="EMBL" id="KU134008">
    <property type="protein sequence ID" value="ANC68514.1"/>
    <property type="molecule type" value="mRNA"/>
</dbReference>
<accession>A0A168T0A3</accession>
<name>A0A168T0A3_CHISP</name>
<dbReference type="InterPro" id="IPR036728">
    <property type="entry name" value="PBP_GOBP_sf"/>
</dbReference>
<dbReference type="AlphaFoldDB" id="A0A168T0A3"/>
<dbReference type="SUPFAM" id="SSF47565">
    <property type="entry name" value="Insect pheromone/odorant-binding proteins"/>
    <property type="match status" value="1"/>
</dbReference>
<protein>
    <submittedName>
        <fullName evidence="1">Odorant-binding protein 26</fullName>
    </submittedName>
</protein>
<sequence length="122" mass="13534">MLHLPSVNFSKNLFAESPFAAVVKKALISTARMCMDKINATEKDLEDLRADPPFPEKAACIVKCLLEKLIDVTGAKTFTMDRVERVGRGLPRGPSLDGWVITTELQADCANHMRHRAPLTKL</sequence>
<dbReference type="InterPro" id="IPR006170">
    <property type="entry name" value="PBP/GOBP"/>
</dbReference>
<dbReference type="CDD" id="cd23992">
    <property type="entry name" value="PBP_GOBP"/>
    <property type="match status" value="1"/>
</dbReference>
<dbReference type="GO" id="GO:0005549">
    <property type="term" value="F:odorant binding"/>
    <property type="evidence" value="ECO:0007669"/>
    <property type="project" value="InterPro"/>
</dbReference>
<dbReference type="Pfam" id="PF01395">
    <property type="entry name" value="PBP_GOBP"/>
    <property type="match status" value="1"/>
</dbReference>